<dbReference type="CDD" id="cd15830">
    <property type="entry name" value="BamD"/>
    <property type="match status" value="1"/>
</dbReference>
<accession>A0A7W8G136</accession>
<keyword evidence="10" id="KW-1185">Reference proteome</keyword>
<comment type="similarity">
    <text evidence="6">Belongs to the BamD family.</text>
</comment>
<evidence type="ECO:0000256" key="7">
    <source>
        <dbReference type="SAM" id="MobiDB-lite"/>
    </source>
</evidence>
<dbReference type="InterPro" id="IPR011990">
    <property type="entry name" value="TPR-like_helical_dom_sf"/>
</dbReference>
<dbReference type="Pfam" id="PF13525">
    <property type="entry name" value="YfiO"/>
    <property type="match status" value="1"/>
</dbReference>
<dbReference type="RefSeq" id="WP_183961525.1">
    <property type="nucleotide sequence ID" value="NZ_JACHHP010000004.1"/>
</dbReference>
<feature type="domain" description="Outer membrane lipoprotein BamD-like" evidence="8">
    <location>
        <begin position="39"/>
        <end position="243"/>
    </location>
</feature>
<organism evidence="9 10">
    <name type="scientific">Chiayiivirga flava</name>
    <dbReference type="NCBI Taxonomy" id="659595"/>
    <lineage>
        <taxon>Bacteria</taxon>
        <taxon>Pseudomonadati</taxon>
        <taxon>Pseudomonadota</taxon>
        <taxon>Gammaproteobacteria</taxon>
        <taxon>Lysobacterales</taxon>
        <taxon>Lysobacteraceae</taxon>
        <taxon>Chiayiivirga</taxon>
    </lineage>
</organism>
<dbReference type="GO" id="GO:0051205">
    <property type="term" value="P:protein insertion into membrane"/>
    <property type="evidence" value="ECO:0007669"/>
    <property type="project" value="UniProtKB-UniRule"/>
</dbReference>
<name>A0A7W8G136_9GAMM</name>
<dbReference type="NCBIfam" id="TIGR03302">
    <property type="entry name" value="OM_YfiO"/>
    <property type="match status" value="1"/>
</dbReference>
<dbReference type="PANTHER" id="PTHR37423:SF1">
    <property type="entry name" value="OUTER MEMBRANE PROTEIN ASSEMBLY FACTOR BAMD"/>
    <property type="match status" value="1"/>
</dbReference>
<dbReference type="PROSITE" id="PS51257">
    <property type="entry name" value="PROKAR_LIPOPROTEIN"/>
    <property type="match status" value="1"/>
</dbReference>
<dbReference type="EMBL" id="JACHHP010000004">
    <property type="protein sequence ID" value="MBB5208989.1"/>
    <property type="molecule type" value="Genomic_DNA"/>
</dbReference>
<dbReference type="GO" id="GO:0043165">
    <property type="term" value="P:Gram-negative-bacterium-type cell outer membrane assembly"/>
    <property type="evidence" value="ECO:0007669"/>
    <property type="project" value="UniProtKB-UniRule"/>
</dbReference>
<feature type="compositionally biased region" description="Low complexity" evidence="7">
    <location>
        <begin position="288"/>
        <end position="297"/>
    </location>
</feature>
<evidence type="ECO:0000256" key="3">
    <source>
        <dbReference type="ARBA" id="ARBA00023139"/>
    </source>
</evidence>
<dbReference type="AlphaFoldDB" id="A0A7W8G136"/>
<dbReference type="HAMAP" id="MF_00922">
    <property type="entry name" value="OM_assembly_BamD"/>
    <property type="match status" value="1"/>
</dbReference>
<evidence type="ECO:0000256" key="6">
    <source>
        <dbReference type="HAMAP-Rule" id="MF_00922"/>
    </source>
</evidence>
<keyword evidence="4 6" id="KW-0998">Cell outer membrane</keyword>
<feature type="region of interest" description="Disordered" evidence="7">
    <location>
        <begin position="275"/>
        <end position="297"/>
    </location>
</feature>
<evidence type="ECO:0000313" key="10">
    <source>
        <dbReference type="Proteomes" id="UP000521199"/>
    </source>
</evidence>
<dbReference type="Proteomes" id="UP000521199">
    <property type="component" value="Unassembled WGS sequence"/>
</dbReference>
<keyword evidence="2 6" id="KW-0472">Membrane</keyword>
<evidence type="ECO:0000313" key="9">
    <source>
        <dbReference type="EMBL" id="MBB5208989.1"/>
    </source>
</evidence>
<evidence type="ECO:0000256" key="5">
    <source>
        <dbReference type="ARBA" id="ARBA00023288"/>
    </source>
</evidence>
<dbReference type="InterPro" id="IPR039565">
    <property type="entry name" value="BamD-like"/>
</dbReference>
<evidence type="ECO:0000259" key="8">
    <source>
        <dbReference type="Pfam" id="PF13525"/>
    </source>
</evidence>
<keyword evidence="5 6" id="KW-0449">Lipoprotein</keyword>
<proteinExistence type="inferred from homology"/>
<evidence type="ECO:0000256" key="1">
    <source>
        <dbReference type="ARBA" id="ARBA00022729"/>
    </source>
</evidence>
<dbReference type="PANTHER" id="PTHR37423">
    <property type="entry name" value="SOLUBLE LYTIC MUREIN TRANSGLYCOSYLASE-RELATED"/>
    <property type="match status" value="1"/>
</dbReference>
<protein>
    <recommendedName>
        <fullName evidence="6">Outer membrane protein assembly factor BamD</fullName>
    </recommendedName>
</protein>
<feature type="compositionally biased region" description="Acidic residues" evidence="7">
    <location>
        <begin position="275"/>
        <end position="287"/>
    </location>
</feature>
<dbReference type="Gene3D" id="1.25.40.10">
    <property type="entry name" value="Tetratricopeptide repeat domain"/>
    <property type="match status" value="1"/>
</dbReference>
<evidence type="ECO:0000256" key="4">
    <source>
        <dbReference type="ARBA" id="ARBA00023237"/>
    </source>
</evidence>
<comment type="function">
    <text evidence="6">Part of the outer membrane protein assembly complex, which is involved in assembly and insertion of beta-barrel proteins into the outer membrane.</text>
</comment>
<reference evidence="9 10" key="1">
    <citation type="submission" date="2020-08" db="EMBL/GenBank/DDBJ databases">
        <title>Genomic Encyclopedia of Type Strains, Phase IV (KMG-IV): sequencing the most valuable type-strain genomes for metagenomic binning, comparative biology and taxonomic classification.</title>
        <authorList>
            <person name="Goeker M."/>
        </authorList>
    </citation>
    <scope>NUCLEOTIDE SEQUENCE [LARGE SCALE GENOMIC DNA]</scope>
    <source>
        <strain evidence="9 10">DSM 24163</strain>
    </source>
</reference>
<comment type="subcellular location">
    <subcellularLocation>
        <location evidence="6">Cell outer membrane</location>
        <topology evidence="6">Lipid-anchor</topology>
    </subcellularLocation>
</comment>
<dbReference type="GO" id="GO:1990063">
    <property type="term" value="C:Bam protein complex"/>
    <property type="evidence" value="ECO:0007669"/>
    <property type="project" value="TreeGrafter"/>
</dbReference>
<comment type="subunit">
    <text evidence="6">Part of the Bam complex.</text>
</comment>
<keyword evidence="3 6" id="KW-0564">Palmitate</keyword>
<sequence>MTRHTGLLRLAILFVVVLALAGCSRFKWFQKDDPLETLPVDQLYDTGKTALENGNLSRARRYYQRLIARFPYGPYTEQAQLELAYAQYKGSNPEDATSTVNRFIRTYPTHPHIDYAYYLKALINFNRENAFLDRIARIDMTQRDQGAPRQAFNDFAELINRYPNSIYAPDARQRMVHLRNLMARHEINVATYYLRRGAWVAAANRGQYILEHYPQSMHDADALAVMTESYRRLGQDTLAADTRRVLELNHPEHPYLRGDWPEKRSLFKRLWPFDDEGDDADEDDAEQDAVAALPPSA</sequence>
<dbReference type="SUPFAM" id="SSF48452">
    <property type="entry name" value="TPR-like"/>
    <property type="match status" value="1"/>
</dbReference>
<comment type="caution">
    <text evidence="9">The sequence shown here is derived from an EMBL/GenBank/DDBJ whole genome shotgun (WGS) entry which is preliminary data.</text>
</comment>
<keyword evidence="1 6" id="KW-0732">Signal</keyword>
<evidence type="ECO:0000256" key="2">
    <source>
        <dbReference type="ARBA" id="ARBA00023136"/>
    </source>
</evidence>
<gene>
    <name evidence="6" type="primary">bamD</name>
    <name evidence="9" type="ORF">HNQ52_002539</name>
</gene>
<dbReference type="InterPro" id="IPR017689">
    <property type="entry name" value="BamD"/>
</dbReference>